<keyword evidence="5" id="KW-1185">Reference proteome</keyword>
<accession>A0A163IWS8</accession>
<dbReference type="InterPro" id="IPR046833">
    <property type="entry name" value="ABC_N"/>
</dbReference>
<dbReference type="OrthoDB" id="189459at2759"/>
<dbReference type="AlphaFoldDB" id="A0A163IWS8"/>
<proteinExistence type="predicted"/>
<protein>
    <recommendedName>
        <fullName evidence="6">ABC transporter domain-containing protein</fullName>
    </recommendedName>
</protein>
<feature type="compositionally biased region" description="Basic residues" evidence="1">
    <location>
        <begin position="1"/>
        <end position="10"/>
    </location>
</feature>
<dbReference type="Pfam" id="PF09818">
    <property type="entry name" value="ABC_ATPase"/>
    <property type="match status" value="1"/>
</dbReference>
<dbReference type="InterPro" id="IPR046834">
    <property type="entry name" value="ABC_ATPase_C"/>
</dbReference>
<evidence type="ECO:0000256" key="1">
    <source>
        <dbReference type="SAM" id="MobiDB-lite"/>
    </source>
</evidence>
<feature type="domain" description="ATPase of the ABC class N-terminal" evidence="3">
    <location>
        <begin position="37"/>
        <end position="200"/>
    </location>
</feature>
<dbReference type="Pfam" id="PF20446">
    <property type="entry name" value="ABC_N"/>
    <property type="match status" value="1"/>
</dbReference>
<dbReference type="PANTHER" id="PTHR38149">
    <property type="entry name" value="ATPASE"/>
    <property type="match status" value="1"/>
</dbReference>
<organism evidence="4">
    <name type="scientific">Absidia glauca</name>
    <name type="common">Pin mould</name>
    <dbReference type="NCBI Taxonomy" id="4829"/>
    <lineage>
        <taxon>Eukaryota</taxon>
        <taxon>Fungi</taxon>
        <taxon>Fungi incertae sedis</taxon>
        <taxon>Mucoromycota</taxon>
        <taxon>Mucoromycotina</taxon>
        <taxon>Mucoromycetes</taxon>
        <taxon>Mucorales</taxon>
        <taxon>Cunninghamellaceae</taxon>
        <taxon>Absidia</taxon>
    </lineage>
</organism>
<evidence type="ECO:0000259" key="2">
    <source>
        <dbReference type="Pfam" id="PF09818"/>
    </source>
</evidence>
<dbReference type="InterPro" id="IPR019195">
    <property type="entry name" value="ABC_ATPase_put"/>
</dbReference>
<reference evidence="4" key="1">
    <citation type="submission" date="2016-04" db="EMBL/GenBank/DDBJ databases">
        <authorList>
            <person name="Evans L.H."/>
            <person name="Alamgir A."/>
            <person name="Owens N."/>
            <person name="Weber N.D."/>
            <person name="Virtaneva K."/>
            <person name="Barbian K."/>
            <person name="Babar A."/>
            <person name="Rosenke K."/>
        </authorList>
    </citation>
    <scope>NUCLEOTIDE SEQUENCE [LARGE SCALE GENOMIC DNA]</scope>
    <source>
        <strain evidence="4">CBS 101.48</strain>
    </source>
</reference>
<gene>
    <name evidence="4" type="primary">ABSGL_01095.1 scaffold 1223</name>
</gene>
<feature type="domain" description="ATPase of the ABC class C-terminal" evidence="2">
    <location>
        <begin position="209"/>
        <end position="475"/>
    </location>
</feature>
<dbReference type="OMA" id="IRDRRMQ"/>
<name>A0A163IWS8_ABSGL</name>
<dbReference type="EMBL" id="LT550481">
    <property type="protein sequence ID" value="SAL95754.1"/>
    <property type="molecule type" value="Genomic_DNA"/>
</dbReference>
<dbReference type="PANTHER" id="PTHR38149:SF1">
    <property type="entry name" value="ATPASE"/>
    <property type="match status" value="1"/>
</dbReference>
<sequence>MWKKYQKGGNKRSYDSASGNPGFEGDNHDKRQFKSLDDLKPLLLSLNGKSYGAYKSLTNFVFQGPLFDIMCTRVQSDPFAGPSTFSLYIHPERTMYPPELYLNSIRTVALADYIGRIIEKHLDLAPKAGGGSDYSVKGGTFSICKHPQQVLERGDVVVYKGGVDFRFKLSLPARGRTIVPFKALYALLEYLPSFIERHLLASVLDLGDVLNFVTCIEDQEWIRSRLCEQGLVAFVPDGAILSRAAGDTDTPNLNSNKVVAFRSPESLKVHMSLPSGKHIQGMGIPRGITVITGGGYHGKSTLLRALEMGVYNHIPGDGREYLAVDRSTIKIRSEDGRWIEGVNISPFIKNLPFGTDTMAFSTTNASGSTSMAASIQEMVEGQSKLFLYDEDTCATNFLVSDRRMRQLVNRNHEPIIPLTSRIKQLYNDLGVSSIMVTGACFDFLELADLVIEMRNYVASDVTTEAKKIAKTHHSLSSLDDEKGHLLDYGGITSRRLKLPNYMNDCKVVVEKHGLITFKDHSELVMNLNEQLVEQPMTRSIKCGLFYLLQQSQRGQQHLTVFENATLLDQLMDRAIKKTSPDDLGKDKRCFLESPLDKLYMASPFGQDICDLSRPPKSALIYALNRLRGTELMKH</sequence>
<evidence type="ECO:0000259" key="3">
    <source>
        <dbReference type="Pfam" id="PF20446"/>
    </source>
</evidence>
<evidence type="ECO:0000313" key="5">
    <source>
        <dbReference type="Proteomes" id="UP000078561"/>
    </source>
</evidence>
<dbReference type="Proteomes" id="UP000078561">
    <property type="component" value="Unassembled WGS sequence"/>
</dbReference>
<dbReference type="InParanoid" id="A0A163IWS8"/>
<evidence type="ECO:0008006" key="6">
    <source>
        <dbReference type="Google" id="ProtNLM"/>
    </source>
</evidence>
<evidence type="ECO:0000313" key="4">
    <source>
        <dbReference type="EMBL" id="SAL95754.1"/>
    </source>
</evidence>
<feature type="region of interest" description="Disordered" evidence="1">
    <location>
        <begin position="1"/>
        <end position="30"/>
    </location>
</feature>